<comment type="caution">
    <text evidence="1">The sequence shown here is derived from an EMBL/GenBank/DDBJ whole genome shotgun (WGS) entry which is preliminary data.</text>
</comment>
<dbReference type="AlphaFoldDB" id="A0A3B0B113"/>
<name>A0A3B0B113_9BACL</name>
<gene>
    <name evidence="1" type="ORF">D7M11_31410</name>
</gene>
<sequence length="76" mass="8560">MKTLIRFQNKLIPVYAINVTSQKAYKLLLKTLEKKYETGKSAVQKCLASLISIEIVGGEAILHCMREEDSLALSLY</sequence>
<dbReference type="OrthoDB" id="2626786at2"/>
<organism evidence="1 2">
    <name type="scientific">Paenibacillus ginsengarvi</name>
    <dbReference type="NCBI Taxonomy" id="400777"/>
    <lineage>
        <taxon>Bacteria</taxon>
        <taxon>Bacillati</taxon>
        <taxon>Bacillota</taxon>
        <taxon>Bacilli</taxon>
        <taxon>Bacillales</taxon>
        <taxon>Paenibacillaceae</taxon>
        <taxon>Paenibacillus</taxon>
    </lineage>
</organism>
<protein>
    <submittedName>
        <fullName evidence="1">Uncharacterized protein</fullName>
    </submittedName>
</protein>
<keyword evidence="2" id="KW-1185">Reference proteome</keyword>
<accession>A0A3B0B113</accession>
<dbReference type="EMBL" id="RBAH01000034">
    <property type="protein sequence ID" value="RKN66112.1"/>
    <property type="molecule type" value="Genomic_DNA"/>
</dbReference>
<evidence type="ECO:0000313" key="1">
    <source>
        <dbReference type="EMBL" id="RKN66112.1"/>
    </source>
</evidence>
<proteinExistence type="predicted"/>
<dbReference type="RefSeq" id="WP_120751239.1">
    <property type="nucleotide sequence ID" value="NZ_RBAH01000034.1"/>
</dbReference>
<reference evidence="1 2" key="1">
    <citation type="journal article" date="2007" name="Int. J. Syst. Evol. Microbiol.">
        <title>Paenibacillus ginsengarvi sp. nov., isolated from soil from ginseng cultivation.</title>
        <authorList>
            <person name="Yoon M.H."/>
            <person name="Ten L.N."/>
            <person name="Im W.T."/>
        </authorList>
    </citation>
    <scope>NUCLEOTIDE SEQUENCE [LARGE SCALE GENOMIC DNA]</scope>
    <source>
        <strain evidence="1 2">KCTC 13059</strain>
    </source>
</reference>
<dbReference type="Proteomes" id="UP000282311">
    <property type="component" value="Unassembled WGS sequence"/>
</dbReference>
<evidence type="ECO:0000313" key="2">
    <source>
        <dbReference type="Proteomes" id="UP000282311"/>
    </source>
</evidence>